<evidence type="ECO:0000313" key="1">
    <source>
        <dbReference type="EMBL" id="KIJ08853.1"/>
    </source>
</evidence>
<dbReference type="HOGENOM" id="CLU_2961464_0_0_1"/>
<gene>
    <name evidence="1" type="ORF">PAXINDRAFT_88267</name>
</gene>
<evidence type="ECO:0000313" key="2">
    <source>
        <dbReference type="Proteomes" id="UP000053647"/>
    </source>
</evidence>
<sequence>MLFTLDDDMQDEPHGALDLQAFLLCGLIGSPRHAGLLKWCVLETLLLFCRLNSKPFAAR</sequence>
<dbReference type="Proteomes" id="UP000053647">
    <property type="component" value="Unassembled WGS sequence"/>
</dbReference>
<reference evidence="2" key="2">
    <citation type="submission" date="2015-01" db="EMBL/GenBank/DDBJ databases">
        <title>Evolutionary Origins and Diversification of the Mycorrhizal Mutualists.</title>
        <authorList>
            <consortium name="DOE Joint Genome Institute"/>
            <consortium name="Mycorrhizal Genomics Consortium"/>
            <person name="Kohler A."/>
            <person name="Kuo A."/>
            <person name="Nagy L.G."/>
            <person name="Floudas D."/>
            <person name="Copeland A."/>
            <person name="Barry K.W."/>
            <person name="Cichocki N."/>
            <person name="Veneault-Fourrey C."/>
            <person name="LaButti K."/>
            <person name="Lindquist E.A."/>
            <person name="Lipzen A."/>
            <person name="Lundell T."/>
            <person name="Morin E."/>
            <person name="Murat C."/>
            <person name="Riley R."/>
            <person name="Ohm R."/>
            <person name="Sun H."/>
            <person name="Tunlid A."/>
            <person name="Henrissat B."/>
            <person name="Grigoriev I.V."/>
            <person name="Hibbett D.S."/>
            <person name="Martin F."/>
        </authorList>
    </citation>
    <scope>NUCLEOTIDE SEQUENCE [LARGE SCALE GENOMIC DNA]</scope>
    <source>
        <strain evidence="2">ATCC 200175</strain>
    </source>
</reference>
<dbReference type="AlphaFoldDB" id="A0A0C9TCV9"/>
<proteinExistence type="predicted"/>
<accession>A0A0C9TCV9</accession>
<organism evidence="1 2">
    <name type="scientific">Paxillus involutus ATCC 200175</name>
    <dbReference type="NCBI Taxonomy" id="664439"/>
    <lineage>
        <taxon>Eukaryota</taxon>
        <taxon>Fungi</taxon>
        <taxon>Dikarya</taxon>
        <taxon>Basidiomycota</taxon>
        <taxon>Agaricomycotina</taxon>
        <taxon>Agaricomycetes</taxon>
        <taxon>Agaricomycetidae</taxon>
        <taxon>Boletales</taxon>
        <taxon>Paxilineae</taxon>
        <taxon>Paxillaceae</taxon>
        <taxon>Paxillus</taxon>
    </lineage>
</organism>
<name>A0A0C9TCV9_PAXIN</name>
<reference evidence="1 2" key="1">
    <citation type="submission" date="2014-06" db="EMBL/GenBank/DDBJ databases">
        <authorList>
            <consortium name="DOE Joint Genome Institute"/>
            <person name="Kuo A."/>
            <person name="Kohler A."/>
            <person name="Nagy L.G."/>
            <person name="Floudas D."/>
            <person name="Copeland A."/>
            <person name="Barry K.W."/>
            <person name="Cichocki N."/>
            <person name="Veneault-Fourrey C."/>
            <person name="LaButti K."/>
            <person name="Lindquist E.A."/>
            <person name="Lipzen A."/>
            <person name="Lundell T."/>
            <person name="Morin E."/>
            <person name="Murat C."/>
            <person name="Sun H."/>
            <person name="Tunlid A."/>
            <person name="Henrissat B."/>
            <person name="Grigoriev I.V."/>
            <person name="Hibbett D.S."/>
            <person name="Martin F."/>
            <person name="Nordberg H.P."/>
            <person name="Cantor M.N."/>
            <person name="Hua S.X."/>
        </authorList>
    </citation>
    <scope>NUCLEOTIDE SEQUENCE [LARGE SCALE GENOMIC DNA]</scope>
    <source>
        <strain evidence="1 2">ATCC 200175</strain>
    </source>
</reference>
<dbReference type="EMBL" id="KN819544">
    <property type="protein sequence ID" value="KIJ08853.1"/>
    <property type="molecule type" value="Genomic_DNA"/>
</dbReference>
<protein>
    <submittedName>
        <fullName evidence="1">Uncharacterized protein</fullName>
    </submittedName>
</protein>
<keyword evidence="2" id="KW-1185">Reference proteome</keyword>